<dbReference type="PANTHER" id="PTHR33601:SF22">
    <property type="entry name" value="PROTEIN LITTLE ZIPPER 1"/>
    <property type="match status" value="1"/>
</dbReference>
<dbReference type="InterPro" id="IPR039312">
    <property type="entry name" value="ZPR"/>
</dbReference>
<feature type="coiled-coil region" evidence="1">
    <location>
        <begin position="69"/>
        <end position="96"/>
    </location>
</feature>
<evidence type="ECO:0000313" key="3">
    <source>
        <dbReference type="Proteomes" id="UP000295252"/>
    </source>
</evidence>
<dbReference type="EMBL" id="HG739264">
    <property type="protein sequence ID" value="CDP17788.1"/>
    <property type="molecule type" value="Genomic_DNA"/>
</dbReference>
<dbReference type="Gramene" id="CDP17788">
    <property type="protein sequence ID" value="CDP17788"/>
    <property type="gene ID" value="GSCOC_T00003910001"/>
</dbReference>
<dbReference type="OrthoDB" id="1918054at2759"/>
<proteinExistence type="predicted"/>
<dbReference type="InParanoid" id="A0A068VDN1"/>
<keyword evidence="1" id="KW-0175">Coiled coil</keyword>
<accession>A0A068VDN1</accession>
<evidence type="ECO:0000256" key="1">
    <source>
        <dbReference type="SAM" id="Coils"/>
    </source>
</evidence>
<reference evidence="3" key="1">
    <citation type="journal article" date="2014" name="Science">
        <title>The coffee genome provides insight into the convergent evolution of caffeine biosynthesis.</title>
        <authorList>
            <person name="Denoeud F."/>
            <person name="Carretero-Paulet L."/>
            <person name="Dereeper A."/>
            <person name="Droc G."/>
            <person name="Guyot R."/>
            <person name="Pietrella M."/>
            <person name="Zheng C."/>
            <person name="Alberti A."/>
            <person name="Anthony F."/>
            <person name="Aprea G."/>
            <person name="Aury J.M."/>
            <person name="Bento P."/>
            <person name="Bernard M."/>
            <person name="Bocs S."/>
            <person name="Campa C."/>
            <person name="Cenci A."/>
            <person name="Combes M.C."/>
            <person name="Crouzillat D."/>
            <person name="Da Silva C."/>
            <person name="Daddiego L."/>
            <person name="De Bellis F."/>
            <person name="Dussert S."/>
            <person name="Garsmeur O."/>
            <person name="Gayraud T."/>
            <person name="Guignon V."/>
            <person name="Jahn K."/>
            <person name="Jamilloux V."/>
            <person name="Joet T."/>
            <person name="Labadie K."/>
            <person name="Lan T."/>
            <person name="Leclercq J."/>
            <person name="Lepelley M."/>
            <person name="Leroy T."/>
            <person name="Li L.T."/>
            <person name="Librado P."/>
            <person name="Lopez L."/>
            <person name="Munoz A."/>
            <person name="Noel B."/>
            <person name="Pallavicini A."/>
            <person name="Perrotta G."/>
            <person name="Poncet V."/>
            <person name="Pot D."/>
            <person name="Priyono X."/>
            <person name="Rigoreau M."/>
            <person name="Rouard M."/>
            <person name="Rozas J."/>
            <person name="Tranchant-Dubreuil C."/>
            <person name="VanBuren R."/>
            <person name="Zhang Q."/>
            <person name="Andrade A.C."/>
            <person name="Argout X."/>
            <person name="Bertrand B."/>
            <person name="de Kochko A."/>
            <person name="Graziosi G."/>
            <person name="Henry R.J."/>
            <person name="Jayarama X."/>
            <person name="Ming R."/>
            <person name="Nagai C."/>
            <person name="Rounsley S."/>
            <person name="Sankoff D."/>
            <person name="Giuliano G."/>
            <person name="Albert V.A."/>
            <person name="Wincker P."/>
            <person name="Lashermes P."/>
        </authorList>
    </citation>
    <scope>NUCLEOTIDE SEQUENCE [LARGE SCALE GENOMIC DNA]</scope>
    <source>
        <strain evidence="3">cv. DH200-94</strain>
    </source>
</reference>
<dbReference type="PhylomeDB" id="A0A068VDN1"/>
<protein>
    <recommendedName>
        <fullName evidence="4">Protein LITTLE ZIPPER 1-like</fullName>
    </recommendedName>
</protein>
<organism evidence="2 3">
    <name type="scientific">Coffea canephora</name>
    <name type="common">Robusta coffee</name>
    <dbReference type="NCBI Taxonomy" id="49390"/>
    <lineage>
        <taxon>Eukaryota</taxon>
        <taxon>Viridiplantae</taxon>
        <taxon>Streptophyta</taxon>
        <taxon>Embryophyta</taxon>
        <taxon>Tracheophyta</taxon>
        <taxon>Spermatophyta</taxon>
        <taxon>Magnoliopsida</taxon>
        <taxon>eudicotyledons</taxon>
        <taxon>Gunneridae</taxon>
        <taxon>Pentapetalae</taxon>
        <taxon>asterids</taxon>
        <taxon>lamiids</taxon>
        <taxon>Gentianales</taxon>
        <taxon>Rubiaceae</taxon>
        <taxon>Ixoroideae</taxon>
        <taxon>Gardenieae complex</taxon>
        <taxon>Bertiereae - Coffeeae clade</taxon>
        <taxon>Coffeeae</taxon>
        <taxon>Coffea</taxon>
    </lineage>
</organism>
<dbReference type="Proteomes" id="UP000295252">
    <property type="component" value="Chromosome IV"/>
</dbReference>
<dbReference type="PANTHER" id="PTHR33601">
    <property type="entry name" value="PROTEIN LITTLE ZIPPER 4"/>
    <property type="match status" value="1"/>
</dbReference>
<keyword evidence="3" id="KW-1185">Reference proteome</keyword>
<sequence length="110" mass="13116">MSSSLSNLELFHDPSYPTLSGRFRSMRPKVLVHRLNRSWKLSKKVKEITRAGKLKREMQVKNMKLYVMNKIIVEENERLRRKAMTLLQENKILLAQFQKFPHPDSNTIKY</sequence>
<name>A0A068VDN1_COFCA</name>
<evidence type="ECO:0000313" key="2">
    <source>
        <dbReference type="EMBL" id="CDP17788.1"/>
    </source>
</evidence>
<gene>
    <name evidence="2" type="ORF">GSCOC_T00003910001</name>
</gene>
<evidence type="ECO:0008006" key="4">
    <source>
        <dbReference type="Google" id="ProtNLM"/>
    </source>
</evidence>
<dbReference type="AlphaFoldDB" id="A0A068VDN1"/>